<proteinExistence type="predicted"/>
<protein>
    <submittedName>
        <fullName evidence="1">Transposase</fullName>
    </submittedName>
</protein>
<dbReference type="EMBL" id="FR687360">
    <property type="protein sequence ID" value="CBW76783.1"/>
    <property type="molecule type" value="Genomic_DNA"/>
</dbReference>
<name>E5AUK9_MYCRK</name>
<gene>
    <name evidence="1" type="ordered locus">RBRH_03030</name>
</gene>
<evidence type="ECO:0000313" key="1">
    <source>
        <dbReference type="EMBL" id="CBW76783.1"/>
    </source>
</evidence>
<organism evidence="1 2">
    <name type="scientific">Mycetohabitans rhizoxinica (strain DSM 19002 / CIP 109453 / HKI 454)</name>
    <name type="common">Paraburkholderia rhizoxinica</name>
    <dbReference type="NCBI Taxonomy" id="882378"/>
    <lineage>
        <taxon>Bacteria</taxon>
        <taxon>Pseudomonadati</taxon>
        <taxon>Pseudomonadota</taxon>
        <taxon>Betaproteobacteria</taxon>
        <taxon>Burkholderiales</taxon>
        <taxon>Burkholderiaceae</taxon>
        <taxon>Mycetohabitans</taxon>
    </lineage>
</organism>
<dbReference type="AlphaFoldDB" id="E5AUK9"/>
<reference evidence="1 2" key="1">
    <citation type="journal article" date="2011" name="J. Bacteriol.">
        <title>Complete genome sequence of Burkholderia rhizoxinica, an endosymbiont of Rhizopus microsporus.</title>
        <authorList>
            <person name="Lackner G."/>
            <person name="Moebius N."/>
            <person name="Partida-Martinez L."/>
            <person name="Hertweck C."/>
        </authorList>
    </citation>
    <scope>NUCLEOTIDE SEQUENCE [LARGE SCALE GENOMIC DNA]</scope>
    <source>
        <strain evidence="2">DSM 19002 / CIP 109453 / HKI 454</strain>
        <plasmid evidence="1 2">pBRH01</plasmid>
    </source>
</reference>
<dbReference type="KEGG" id="brh:RBRH_03030"/>
<evidence type="ECO:0000313" key="2">
    <source>
        <dbReference type="Proteomes" id="UP000007437"/>
    </source>
</evidence>
<dbReference type="Proteomes" id="UP000007437">
    <property type="component" value="Plasmid pBRH01"/>
</dbReference>
<keyword evidence="1" id="KW-0614">Plasmid</keyword>
<accession>E5AUK9</accession>
<sequence length="43" mass="4792">MHSLLMPKSNEQMPIAHGSGCYAKLLAQWAKIEILVFLHSIIA</sequence>
<dbReference type="HOGENOM" id="CLU_3230888_0_0_4"/>
<geneLocation type="plasmid" evidence="1 2">
    <name>pBRH01</name>
</geneLocation>